<accession>A0A0F9QA81</accession>
<evidence type="ECO:0000313" key="1">
    <source>
        <dbReference type="EMBL" id="KKN40860.1"/>
    </source>
</evidence>
<reference evidence="1" key="1">
    <citation type="journal article" date="2015" name="Nature">
        <title>Complex archaea that bridge the gap between prokaryotes and eukaryotes.</title>
        <authorList>
            <person name="Spang A."/>
            <person name="Saw J.H."/>
            <person name="Jorgensen S.L."/>
            <person name="Zaremba-Niedzwiedzka K."/>
            <person name="Martijn J."/>
            <person name="Lind A.E."/>
            <person name="van Eijk R."/>
            <person name="Schleper C."/>
            <person name="Guy L."/>
            <person name="Ettema T.J."/>
        </authorList>
    </citation>
    <scope>NUCLEOTIDE SEQUENCE</scope>
</reference>
<gene>
    <name evidence="1" type="ORF">LCGC14_0728820</name>
</gene>
<protein>
    <submittedName>
        <fullName evidence="1">Uncharacterized protein</fullName>
    </submittedName>
</protein>
<dbReference type="EMBL" id="LAZR01001681">
    <property type="protein sequence ID" value="KKN40860.1"/>
    <property type="molecule type" value="Genomic_DNA"/>
</dbReference>
<name>A0A0F9QA81_9ZZZZ</name>
<proteinExistence type="predicted"/>
<dbReference type="AlphaFoldDB" id="A0A0F9QA81"/>
<sequence>MKGFKKCPNCGILFKGRVGPACTARCAFLFIEYKHSPTKLLEAASTMGFEVGDAFDDQYEVVRIKYNGWLQIHELLIKLKGVDLTKVDEKILAKWDRSK</sequence>
<organism evidence="1">
    <name type="scientific">marine sediment metagenome</name>
    <dbReference type="NCBI Taxonomy" id="412755"/>
    <lineage>
        <taxon>unclassified sequences</taxon>
        <taxon>metagenomes</taxon>
        <taxon>ecological metagenomes</taxon>
    </lineage>
</organism>
<comment type="caution">
    <text evidence="1">The sequence shown here is derived from an EMBL/GenBank/DDBJ whole genome shotgun (WGS) entry which is preliminary data.</text>
</comment>